<dbReference type="InterPro" id="IPR044698">
    <property type="entry name" value="VKOR/LTO1"/>
</dbReference>
<proteinExistence type="inferred from homology"/>
<dbReference type="PANTHER" id="PTHR34573">
    <property type="entry name" value="VKC DOMAIN-CONTAINING PROTEIN"/>
    <property type="match status" value="1"/>
</dbReference>
<dbReference type="Gene3D" id="1.20.1440.130">
    <property type="entry name" value="VKOR domain"/>
    <property type="match status" value="1"/>
</dbReference>
<evidence type="ECO:0000259" key="11">
    <source>
        <dbReference type="SMART" id="SM00756"/>
    </source>
</evidence>
<keyword evidence="9" id="KW-0676">Redox-active center</keyword>
<evidence type="ECO:0000256" key="6">
    <source>
        <dbReference type="ARBA" id="ARBA00023002"/>
    </source>
</evidence>
<evidence type="ECO:0000256" key="2">
    <source>
        <dbReference type="ARBA" id="ARBA00006214"/>
    </source>
</evidence>
<comment type="subcellular location">
    <subcellularLocation>
        <location evidence="1">Membrane</location>
        <topology evidence="1">Multi-pass membrane protein</topology>
    </subcellularLocation>
</comment>
<evidence type="ECO:0000256" key="7">
    <source>
        <dbReference type="ARBA" id="ARBA00023136"/>
    </source>
</evidence>
<keyword evidence="7 10" id="KW-0472">Membrane</keyword>
<feature type="transmembrane region" description="Helical" evidence="10">
    <location>
        <begin position="12"/>
        <end position="35"/>
    </location>
</feature>
<evidence type="ECO:0000256" key="10">
    <source>
        <dbReference type="SAM" id="Phobius"/>
    </source>
</evidence>
<accession>A0A1G2MT88</accession>
<dbReference type="GO" id="GO:0016020">
    <property type="term" value="C:membrane"/>
    <property type="evidence" value="ECO:0007669"/>
    <property type="project" value="UniProtKB-SubCell"/>
</dbReference>
<dbReference type="GO" id="GO:0016491">
    <property type="term" value="F:oxidoreductase activity"/>
    <property type="evidence" value="ECO:0007669"/>
    <property type="project" value="UniProtKB-KW"/>
</dbReference>
<evidence type="ECO:0000256" key="8">
    <source>
        <dbReference type="ARBA" id="ARBA00023157"/>
    </source>
</evidence>
<evidence type="ECO:0000256" key="1">
    <source>
        <dbReference type="ARBA" id="ARBA00004141"/>
    </source>
</evidence>
<comment type="caution">
    <text evidence="12">The sequence shown here is derived from an EMBL/GenBank/DDBJ whole genome shotgun (WGS) entry which is preliminary data.</text>
</comment>
<reference evidence="12 13" key="1">
    <citation type="journal article" date="2016" name="Nat. Commun.">
        <title>Thousands of microbial genomes shed light on interconnected biogeochemical processes in an aquifer system.</title>
        <authorList>
            <person name="Anantharaman K."/>
            <person name="Brown C.T."/>
            <person name="Hug L.A."/>
            <person name="Sharon I."/>
            <person name="Castelle C.J."/>
            <person name="Probst A.J."/>
            <person name="Thomas B.C."/>
            <person name="Singh A."/>
            <person name="Wilkins M.J."/>
            <person name="Karaoz U."/>
            <person name="Brodie E.L."/>
            <person name="Williams K.H."/>
            <person name="Hubbard S.S."/>
            <person name="Banfield J.F."/>
        </authorList>
    </citation>
    <scope>NUCLEOTIDE SEQUENCE [LARGE SCALE GENOMIC DNA]</scope>
</reference>
<keyword evidence="8" id="KW-1015">Disulfide bond</keyword>
<sequence length="151" mass="16584">MPPLQPVLKKIGWALLAVSLLGFIDAAYLSAKFYLGETPTCFLLKGCDVVTTSSYSSVAGVPIALFGALFYLAVFVLSLAFLDRRAPKLLKWIGAISVPGFLFTLYLVYLQFFVLHALCIYCMFSALTSTTVFVLALIGMRLLRRTQVNAV</sequence>
<comment type="similarity">
    <text evidence="2">Belongs to the VKOR family.</text>
</comment>
<keyword evidence="4" id="KW-0874">Quinone</keyword>
<evidence type="ECO:0000256" key="3">
    <source>
        <dbReference type="ARBA" id="ARBA00022692"/>
    </source>
</evidence>
<gene>
    <name evidence="12" type="ORF">A3C06_04370</name>
</gene>
<keyword evidence="5 10" id="KW-1133">Transmembrane helix</keyword>
<evidence type="ECO:0000313" key="13">
    <source>
        <dbReference type="Proteomes" id="UP000177565"/>
    </source>
</evidence>
<protein>
    <recommendedName>
        <fullName evidence="11">Vitamin K epoxide reductase domain-containing protein</fullName>
    </recommendedName>
</protein>
<dbReference type="EMBL" id="MHRQ01000013">
    <property type="protein sequence ID" value="OHA26974.1"/>
    <property type="molecule type" value="Genomic_DNA"/>
</dbReference>
<feature type="domain" description="Vitamin K epoxide reductase" evidence="11">
    <location>
        <begin position="8"/>
        <end position="140"/>
    </location>
</feature>
<evidence type="ECO:0000256" key="5">
    <source>
        <dbReference type="ARBA" id="ARBA00022989"/>
    </source>
</evidence>
<dbReference type="SMART" id="SM00756">
    <property type="entry name" value="VKc"/>
    <property type="match status" value="1"/>
</dbReference>
<keyword evidence="6" id="KW-0560">Oxidoreductase</keyword>
<dbReference type="Proteomes" id="UP000177565">
    <property type="component" value="Unassembled WGS sequence"/>
</dbReference>
<evidence type="ECO:0000313" key="12">
    <source>
        <dbReference type="EMBL" id="OHA26974.1"/>
    </source>
</evidence>
<feature type="transmembrane region" description="Helical" evidence="10">
    <location>
        <begin position="55"/>
        <end position="82"/>
    </location>
</feature>
<name>A0A1G2MT88_9BACT</name>
<dbReference type="PANTHER" id="PTHR34573:SF1">
    <property type="entry name" value="VITAMIN K EPOXIDE REDUCTASE DOMAIN-CONTAINING PROTEIN"/>
    <property type="match status" value="1"/>
</dbReference>
<dbReference type="InterPro" id="IPR012932">
    <property type="entry name" value="VKOR"/>
</dbReference>
<dbReference type="CDD" id="cd12916">
    <property type="entry name" value="VKOR_1"/>
    <property type="match status" value="1"/>
</dbReference>
<dbReference type="STRING" id="1802312.A3C06_04370"/>
<dbReference type="GO" id="GO:0048038">
    <property type="term" value="F:quinone binding"/>
    <property type="evidence" value="ECO:0007669"/>
    <property type="project" value="UniProtKB-KW"/>
</dbReference>
<dbReference type="Pfam" id="PF07884">
    <property type="entry name" value="VKOR"/>
    <property type="match status" value="1"/>
</dbReference>
<feature type="transmembrane region" description="Helical" evidence="10">
    <location>
        <begin position="89"/>
        <end position="109"/>
    </location>
</feature>
<dbReference type="AlphaFoldDB" id="A0A1G2MT88"/>
<feature type="transmembrane region" description="Helical" evidence="10">
    <location>
        <begin position="115"/>
        <end position="138"/>
    </location>
</feature>
<keyword evidence="3 10" id="KW-0812">Transmembrane</keyword>
<evidence type="ECO:0000256" key="4">
    <source>
        <dbReference type="ARBA" id="ARBA00022719"/>
    </source>
</evidence>
<dbReference type="InterPro" id="IPR038354">
    <property type="entry name" value="VKOR_sf"/>
</dbReference>
<evidence type="ECO:0000256" key="9">
    <source>
        <dbReference type="ARBA" id="ARBA00023284"/>
    </source>
</evidence>
<organism evidence="12 13">
    <name type="scientific">Candidatus Taylorbacteria bacterium RIFCSPHIGHO2_02_FULL_46_13</name>
    <dbReference type="NCBI Taxonomy" id="1802312"/>
    <lineage>
        <taxon>Bacteria</taxon>
        <taxon>Candidatus Tayloriibacteriota</taxon>
    </lineage>
</organism>